<dbReference type="GO" id="GO:0003729">
    <property type="term" value="F:mRNA binding"/>
    <property type="evidence" value="ECO:0007669"/>
    <property type="project" value="InterPro"/>
</dbReference>
<evidence type="ECO:0000256" key="3">
    <source>
        <dbReference type="ARBA" id="ARBA00022722"/>
    </source>
</evidence>
<evidence type="ECO:0000256" key="7">
    <source>
        <dbReference type="ARBA" id="ARBA00023016"/>
    </source>
</evidence>
<dbReference type="InterPro" id="IPR038570">
    <property type="entry name" value="HicA_sf"/>
</dbReference>
<dbReference type="SUPFAM" id="SSF54786">
    <property type="entry name" value="YcfA/nrd intein domain"/>
    <property type="match status" value="1"/>
</dbReference>
<dbReference type="OrthoDB" id="6699594at2"/>
<keyword evidence="5" id="KW-0378">Hydrolase</keyword>
<name>A0A1I5SKT6_9GAMM</name>
<sequence length="58" mass="6540">MKYSEFKRWLAQQGVEFQPGKGSHLIAAINGRQTTVPYHGSKEIGEGLRRKILKDLGL</sequence>
<evidence type="ECO:0000256" key="1">
    <source>
        <dbReference type="ARBA" id="ARBA00006620"/>
    </source>
</evidence>
<dbReference type="InterPro" id="IPR012933">
    <property type="entry name" value="HicA_mRNA_interferase"/>
</dbReference>
<reference evidence="9" key="1">
    <citation type="submission" date="2016-10" db="EMBL/GenBank/DDBJ databases">
        <authorList>
            <person name="Varghese N."/>
            <person name="Submissions S."/>
        </authorList>
    </citation>
    <scope>NUCLEOTIDE SEQUENCE [LARGE SCALE GENOMIC DNA]</scope>
    <source>
        <strain evidence="9">JCM 15604</strain>
    </source>
</reference>
<evidence type="ECO:0000256" key="6">
    <source>
        <dbReference type="ARBA" id="ARBA00022884"/>
    </source>
</evidence>
<dbReference type="Proteomes" id="UP000182025">
    <property type="component" value="Unassembled WGS sequence"/>
</dbReference>
<proteinExistence type="inferred from homology"/>
<evidence type="ECO:0000256" key="2">
    <source>
        <dbReference type="ARBA" id="ARBA00022649"/>
    </source>
</evidence>
<dbReference type="Pfam" id="PF07927">
    <property type="entry name" value="HicA_toxin"/>
    <property type="match status" value="1"/>
</dbReference>
<protein>
    <submittedName>
        <fullName evidence="8">mRNA interferase HicA</fullName>
    </submittedName>
</protein>
<evidence type="ECO:0000256" key="4">
    <source>
        <dbReference type="ARBA" id="ARBA00022759"/>
    </source>
</evidence>
<keyword evidence="7" id="KW-0346">Stress response</keyword>
<organism evidence="8 9">
    <name type="scientific">Ectopseudomonas toyotomiensis</name>
    <dbReference type="NCBI Taxonomy" id="554344"/>
    <lineage>
        <taxon>Bacteria</taxon>
        <taxon>Pseudomonadati</taxon>
        <taxon>Pseudomonadota</taxon>
        <taxon>Gammaproteobacteria</taxon>
        <taxon>Pseudomonadales</taxon>
        <taxon>Pseudomonadaceae</taxon>
        <taxon>Ectopseudomonas</taxon>
    </lineage>
</organism>
<dbReference type="EMBL" id="FOXK01000004">
    <property type="protein sequence ID" value="SFP71333.1"/>
    <property type="molecule type" value="Genomic_DNA"/>
</dbReference>
<evidence type="ECO:0000256" key="5">
    <source>
        <dbReference type="ARBA" id="ARBA00022801"/>
    </source>
</evidence>
<dbReference type="RefSeq" id="WP_074915126.1">
    <property type="nucleotide sequence ID" value="NZ_FOXK01000004.1"/>
</dbReference>
<dbReference type="Gene3D" id="3.30.920.30">
    <property type="entry name" value="Hypothetical protein"/>
    <property type="match status" value="1"/>
</dbReference>
<keyword evidence="4" id="KW-0255">Endonuclease</keyword>
<dbReference type="GO" id="GO:0004519">
    <property type="term" value="F:endonuclease activity"/>
    <property type="evidence" value="ECO:0007669"/>
    <property type="project" value="UniProtKB-KW"/>
</dbReference>
<keyword evidence="6" id="KW-0694">RNA-binding</keyword>
<dbReference type="GO" id="GO:0016787">
    <property type="term" value="F:hydrolase activity"/>
    <property type="evidence" value="ECO:0007669"/>
    <property type="project" value="UniProtKB-KW"/>
</dbReference>
<keyword evidence="9" id="KW-1185">Reference proteome</keyword>
<evidence type="ECO:0000313" key="8">
    <source>
        <dbReference type="EMBL" id="SFP71333.1"/>
    </source>
</evidence>
<keyword evidence="3" id="KW-0540">Nuclease</keyword>
<accession>A0A1I5SKT6</accession>
<keyword evidence="2" id="KW-1277">Toxin-antitoxin system</keyword>
<dbReference type="AlphaFoldDB" id="A0A1I5SKT6"/>
<evidence type="ECO:0000313" key="9">
    <source>
        <dbReference type="Proteomes" id="UP000182025"/>
    </source>
</evidence>
<gene>
    <name evidence="8" type="ORF">SAMN05216177_104301</name>
</gene>
<comment type="similarity">
    <text evidence="1">Belongs to the HicA mRNA interferase family.</text>
</comment>